<proteinExistence type="predicted"/>
<reference evidence="1" key="1">
    <citation type="submission" date="2014-11" db="EMBL/GenBank/DDBJ databases">
        <authorList>
            <person name="Amaro Gonzalez C."/>
        </authorList>
    </citation>
    <scope>NUCLEOTIDE SEQUENCE</scope>
</reference>
<organism evidence="1">
    <name type="scientific">Anguilla anguilla</name>
    <name type="common">European freshwater eel</name>
    <name type="synonym">Muraena anguilla</name>
    <dbReference type="NCBI Taxonomy" id="7936"/>
    <lineage>
        <taxon>Eukaryota</taxon>
        <taxon>Metazoa</taxon>
        <taxon>Chordata</taxon>
        <taxon>Craniata</taxon>
        <taxon>Vertebrata</taxon>
        <taxon>Euteleostomi</taxon>
        <taxon>Actinopterygii</taxon>
        <taxon>Neopterygii</taxon>
        <taxon>Teleostei</taxon>
        <taxon>Anguilliformes</taxon>
        <taxon>Anguillidae</taxon>
        <taxon>Anguilla</taxon>
    </lineage>
</organism>
<dbReference type="EMBL" id="GBXM01079980">
    <property type="protein sequence ID" value="JAH28597.1"/>
    <property type="molecule type" value="Transcribed_RNA"/>
</dbReference>
<protein>
    <submittedName>
        <fullName evidence="1">Uncharacterized protein</fullName>
    </submittedName>
</protein>
<dbReference type="AlphaFoldDB" id="A0A0E9RIF8"/>
<accession>A0A0E9RIF8</accession>
<name>A0A0E9RIF8_ANGAN</name>
<evidence type="ECO:0000313" key="1">
    <source>
        <dbReference type="EMBL" id="JAH28597.1"/>
    </source>
</evidence>
<sequence>MLRLQMNRTVYADRKGPGSPRTGSRAFCAFKAFLKWCRA</sequence>
<reference evidence="1" key="2">
    <citation type="journal article" date="2015" name="Fish Shellfish Immunol.">
        <title>Early steps in the European eel (Anguilla anguilla)-Vibrio vulnificus interaction in the gills: Role of the RtxA13 toxin.</title>
        <authorList>
            <person name="Callol A."/>
            <person name="Pajuelo D."/>
            <person name="Ebbesson L."/>
            <person name="Teles M."/>
            <person name="MacKenzie S."/>
            <person name="Amaro C."/>
        </authorList>
    </citation>
    <scope>NUCLEOTIDE SEQUENCE</scope>
</reference>